<dbReference type="PATRIC" id="fig|106634.4.peg.788"/>
<keyword evidence="2" id="KW-1185">Reference proteome</keyword>
<evidence type="ECO:0000313" key="1">
    <source>
        <dbReference type="EMBL" id="AKJ94560.1"/>
    </source>
</evidence>
<accession>A0A0G3FZZ3</accession>
<sequence length="90" mass="10359">MRLWSKWKKGGALLADVLQRHGIDPKAAAARESFKQILDDAEGAADARLERERQDAGALSREERNTRWEMLFFEEIRARAKAHAAEVKRR</sequence>
<dbReference type="RefSeq" id="WP_047250855.1">
    <property type="nucleotide sequence ID" value="NZ_CP011367.1"/>
</dbReference>
<dbReference type="Proteomes" id="UP000064201">
    <property type="component" value="Chromosome"/>
</dbReference>
<proteinExistence type="predicted"/>
<dbReference type="STRING" id="106634.TVD_03875"/>
<protein>
    <submittedName>
        <fullName evidence="1">Uncharacterized protein</fullName>
    </submittedName>
</protein>
<dbReference type="KEGG" id="tvr:TVD_03875"/>
<dbReference type="EMBL" id="CP011367">
    <property type="protein sequence ID" value="AKJ94560.1"/>
    <property type="molecule type" value="Genomic_DNA"/>
</dbReference>
<gene>
    <name evidence="1" type="ORF">TVD_03875</name>
</gene>
<name>A0A0G3FZZ3_9GAMM</name>
<reference evidence="1 2" key="1">
    <citation type="submission" date="2015-04" db="EMBL/GenBank/DDBJ databases">
        <title>Complete Sequence for the Genome of the Thioalkalivibrio versutus D301.</title>
        <authorList>
            <person name="Mu T."/>
            <person name="Zhou J."/>
            <person name="Xu X."/>
        </authorList>
    </citation>
    <scope>NUCLEOTIDE SEQUENCE [LARGE SCALE GENOMIC DNA]</scope>
    <source>
        <strain evidence="1 2">D301</strain>
    </source>
</reference>
<dbReference type="OrthoDB" id="5786255at2"/>
<organism evidence="1 2">
    <name type="scientific">Thioalkalivibrio versutus</name>
    <dbReference type="NCBI Taxonomy" id="106634"/>
    <lineage>
        <taxon>Bacteria</taxon>
        <taxon>Pseudomonadati</taxon>
        <taxon>Pseudomonadota</taxon>
        <taxon>Gammaproteobacteria</taxon>
        <taxon>Chromatiales</taxon>
        <taxon>Ectothiorhodospiraceae</taxon>
        <taxon>Thioalkalivibrio</taxon>
    </lineage>
</organism>
<evidence type="ECO:0000313" key="2">
    <source>
        <dbReference type="Proteomes" id="UP000064201"/>
    </source>
</evidence>
<dbReference type="AlphaFoldDB" id="A0A0G3FZZ3"/>